<comment type="caution">
    <text evidence="1">The sequence shown here is derived from an EMBL/GenBank/DDBJ whole genome shotgun (WGS) entry which is preliminary data.</text>
</comment>
<dbReference type="RefSeq" id="WP_379892658.1">
    <property type="nucleotide sequence ID" value="NZ_CBCSCT010000018.1"/>
</dbReference>
<evidence type="ECO:0000313" key="1">
    <source>
        <dbReference type="EMBL" id="MFC5985630.1"/>
    </source>
</evidence>
<proteinExistence type="predicted"/>
<dbReference type="EMBL" id="JBHSQV010000028">
    <property type="protein sequence ID" value="MFC5985630.1"/>
    <property type="molecule type" value="Genomic_DNA"/>
</dbReference>
<name>A0ABW1IKR8_9BACL</name>
<sequence length="253" mass="29891">MSIRTYQDESNLQFHLQAAYYEGWNRLVKAIDQLDLQDLEQLSNPFLVKALPAYRKAKRRVLFVGQETNGWDSFKITLETFRHTNEEMRRENVVDFLQWMYEDLRHHRKYDHTPFWKGMRRLYQAISPGEGDDGFLHSELVRFDYANKRPPQHIEELLQREYNILPMEIAALSPQAVVFLTGPDYDDRLRSTFHHAGGLGNTLSLEPVKDFSINALSRVIHPQLPYHTYRTYHPNYSLHYNEQTVNAGINLTH</sequence>
<gene>
    <name evidence="1" type="ORF">ACFPXP_04155</name>
</gene>
<accession>A0ABW1IKR8</accession>
<evidence type="ECO:0000313" key="2">
    <source>
        <dbReference type="Proteomes" id="UP001596250"/>
    </source>
</evidence>
<reference evidence="2" key="1">
    <citation type="journal article" date="2019" name="Int. J. Syst. Evol. Microbiol.">
        <title>The Global Catalogue of Microorganisms (GCM) 10K type strain sequencing project: providing services to taxonomists for standard genome sequencing and annotation.</title>
        <authorList>
            <consortium name="The Broad Institute Genomics Platform"/>
            <consortium name="The Broad Institute Genome Sequencing Center for Infectious Disease"/>
            <person name="Wu L."/>
            <person name="Ma J."/>
        </authorList>
    </citation>
    <scope>NUCLEOTIDE SEQUENCE [LARGE SCALE GENOMIC DNA]</scope>
    <source>
        <strain evidence="2">CCM 8749</strain>
    </source>
</reference>
<keyword evidence="2" id="KW-1185">Reference proteome</keyword>
<protein>
    <submittedName>
        <fullName evidence="1">Uncharacterized protein</fullName>
    </submittedName>
</protein>
<dbReference type="Proteomes" id="UP001596250">
    <property type="component" value="Unassembled WGS sequence"/>
</dbReference>
<organism evidence="1 2">
    <name type="scientific">Marinicrinis lubricantis</name>
    <dbReference type="NCBI Taxonomy" id="2086470"/>
    <lineage>
        <taxon>Bacteria</taxon>
        <taxon>Bacillati</taxon>
        <taxon>Bacillota</taxon>
        <taxon>Bacilli</taxon>
        <taxon>Bacillales</taxon>
        <taxon>Paenibacillaceae</taxon>
    </lineage>
</organism>